<comment type="function">
    <text evidence="5">Methylates the class 1 translation termination release factors RF1/PrfA and RF2/PrfB on the glutamine residue of the universally conserved GGQ motif.</text>
</comment>
<dbReference type="InterPro" id="IPR050320">
    <property type="entry name" value="N5-glutamine_MTase"/>
</dbReference>
<dbReference type="CDD" id="cd02440">
    <property type="entry name" value="AdoMet_MTases"/>
    <property type="match status" value="1"/>
</dbReference>
<feature type="domain" description="Release factor glutamine methyltransferase N-terminal" evidence="7">
    <location>
        <begin position="6"/>
        <end position="76"/>
    </location>
</feature>
<dbReference type="InterPro" id="IPR040758">
    <property type="entry name" value="PrmC_N"/>
</dbReference>
<proteinExistence type="inferred from homology"/>
<dbReference type="EMBL" id="VUMT01000010">
    <property type="protein sequence ID" value="MSS63816.1"/>
    <property type="molecule type" value="Genomic_DNA"/>
</dbReference>
<dbReference type="PANTHER" id="PTHR18895:SF74">
    <property type="entry name" value="MTRF1L RELEASE FACTOR GLUTAMINE METHYLTRANSFERASE"/>
    <property type="match status" value="1"/>
</dbReference>
<dbReference type="RefSeq" id="WP_154519227.1">
    <property type="nucleotide sequence ID" value="NZ_VUMT01000010.1"/>
</dbReference>
<dbReference type="SUPFAM" id="SSF53335">
    <property type="entry name" value="S-adenosyl-L-methionine-dependent methyltransferases"/>
    <property type="match status" value="1"/>
</dbReference>
<gene>
    <name evidence="5 8" type="primary">prmC</name>
    <name evidence="8" type="ORF">FYJ58_07995</name>
</gene>
<sequence>MKTIEELLRNGESRLKDAYIEDAKLDAWYLMEYCFHMSRVSFLLDRNKPVSEEKEREYITLIEKRKSHIPLQHITGEQEFMGYSFYVNEHVLIPRQDTEILVEEIVPYASGKKILDMCTGSGCILISLSKEVDLHVGVGADISSEALKVAKKNAVRNQSEVRFVQSDLFTQINETFDIIVSNPPYIESREVDCLMPEVRLHEPRIALDGMEDGLYFYKKIIEQSVFHLNQGGRIFFEIGYNQGEAVSRLLEEAGYSEIKVKKDLAQLDRVVSAKL</sequence>
<comment type="caution">
    <text evidence="8">The sequence shown here is derived from an EMBL/GenBank/DDBJ whole genome shotgun (WGS) entry which is preliminary data.</text>
</comment>
<dbReference type="NCBIfam" id="TIGR03534">
    <property type="entry name" value="RF_mod_PrmC"/>
    <property type="match status" value="1"/>
</dbReference>
<comment type="caution">
    <text evidence="5">Lacks conserved residue(s) required for the propagation of feature annotation.</text>
</comment>
<accession>A0A6L5XY70</accession>
<dbReference type="InterPro" id="IPR007848">
    <property type="entry name" value="Small_mtfrase_dom"/>
</dbReference>
<dbReference type="Pfam" id="PF17827">
    <property type="entry name" value="PrmC_N"/>
    <property type="match status" value="1"/>
</dbReference>
<dbReference type="Gene3D" id="1.10.8.10">
    <property type="entry name" value="DNA helicase RuvA subunit, C-terminal domain"/>
    <property type="match status" value="1"/>
</dbReference>
<evidence type="ECO:0000256" key="4">
    <source>
        <dbReference type="ARBA" id="ARBA00048391"/>
    </source>
</evidence>
<evidence type="ECO:0000259" key="7">
    <source>
        <dbReference type="Pfam" id="PF17827"/>
    </source>
</evidence>
<dbReference type="PROSITE" id="PS00092">
    <property type="entry name" value="N6_MTASE"/>
    <property type="match status" value="1"/>
</dbReference>
<evidence type="ECO:0000313" key="9">
    <source>
        <dbReference type="Proteomes" id="UP000482209"/>
    </source>
</evidence>
<feature type="binding site" evidence="5">
    <location>
        <begin position="182"/>
        <end position="185"/>
    </location>
    <ligand>
        <name>substrate</name>
    </ligand>
</feature>
<dbReference type="Gene3D" id="3.40.50.150">
    <property type="entry name" value="Vaccinia Virus protein VP39"/>
    <property type="match status" value="1"/>
</dbReference>
<keyword evidence="1 5" id="KW-0489">Methyltransferase</keyword>
<protein>
    <recommendedName>
        <fullName evidence="5">Release factor glutamine methyltransferase</fullName>
        <shortName evidence="5">RF MTase</shortName>
        <ecNumber evidence="5">2.1.1.297</ecNumber>
    </recommendedName>
    <alternativeName>
        <fullName evidence="5">N5-glutamine methyltransferase PrmC</fullName>
    </alternativeName>
    <alternativeName>
        <fullName evidence="5">Protein-(glutamine-N5) MTase PrmC</fullName>
    </alternativeName>
    <alternativeName>
        <fullName evidence="5">Protein-glutamine N-methyltransferase PrmC</fullName>
    </alternativeName>
</protein>
<evidence type="ECO:0000256" key="3">
    <source>
        <dbReference type="ARBA" id="ARBA00022691"/>
    </source>
</evidence>
<dbReference type="AlphaFoldDB" id="A0A6L5XY70"/>
<dbReference type="InterPro" id="IPR019874">
    <property type="entry name" value="RF_methyltr_PrmC"/>
</dbReference>
<comment type="similarity">
    <text evidence="5">Belongs to the protein N5-glutamine methyltransferase family. PrmC subfamily.</text>
</comment>
<feature type="binding site" evidence="5">
    <location>
        <position position="182"/>
    </location>
    <ligand>
        <name>S-adenosyl-L-methionine</name>
        <dbReference type="ChEBI" id="CHEBI:59789"/>
    </ligand>
</feature>
<name>A0A6L5XY70_9FIRM</name>
<dbReference type="HAMAP" id="MF_02126">
    <property type="entry name" value="RF_methyltr_PrmC"/>
    <property type="match status" value="1"/>
</dbReference>
<reference evidence="8 9" key="1">
    <citation type="submission" date="2019-08" db="EMBL/GenBank/DDBJ databases">
        <title>In-depth cultivation of the pig gut microbiome towards novel bacterial diversity and tailored functional studies.</title>
        <authorList>
            <person name="Wylensek D."/>
            <person name="Hitch T.C.A."/>
            <person name="Clavel T."/>
        </authorList>
    </citation>
    <scope>NUCLEOTIDE SEQUENCE [LARGE SCALE GENOMIC DNA]</scope>
    <source>
        <strain evidence="8 9">WCA-693-APC-MOT-I</strain>
    </source>
</reference>
<dbReference type="EC" id="2.1.1.297" evidence="5"/>
<evidence type="ECO:0000256" key="1">
    <source>
        <dbReference type="ARBA" id="ARBA00022603"/>
    </source>
</evidence>
<evidence type="ECO:0000259" key="6">
    <source>
        <dbReference type="Pfam" id="PF05175"/>
    </source>
</evidence>
<dbReference type="PANTHER" id="PTHR18895">
    <property type="entry name" value="HEMK METHYLTRANSFERASE"/>
    <property type="match status" value="1"/>
</dbReference>
<organism evidence="8 9">
    <name type="scientific">Velocimicrobium porci</name>
    <dbReference type="NCBI Taxonomy" id="2606634"/>
    <lineage>
        <taxon>Bacteria</taxon>
        <taxon>Bacillati</taxon>
        <taxon>Bacillota</taxon>
        <taxon>Clostridia</taxon>
        <taxon>Lachnospirales</taxon>
        <taxon>Lachnospiraceae</taxon>
        <taxon>Velocimicrobium</taxon>
    </lineage>
</organism>
<dbReference type="InterPro" id="IPR004556">
    <property type="entry name" value="HemK-like"/>
</dbReference>
<dbReference type="NCBIfam" id="TIGR00536">
    <property type="entry name" value="hemK_fam"/>
    <property type="match status" value="1"/>
</dbReference>
<dbReference type="Proteomes" id="UP000482209">
    <property type="component" value="Unassembled WGS sequence"/>
</dbReference>
<evidence type="ECO:0000256" key="5">
    <source>
        <dbReference type="HAMAP-Rule" id="MF_02126"/>
    </source>
</evidence>
<evidence type="ECO:0000313" key="8">
    <source>
        <dbReference type="EMBL" id="MSS63816.1"/>
    </source>
</evidence>
<evidence type="ECO:0000256" key="2">
    <source>
        <dbReference type="ARBA" id="ARBA00022679"/>
    </source>
</evidence>
<keyword evidence="2 5" id="KW-0808">Transferase</keyword>
<dbReference type="GO" id="GO:0102559">
    <property type="term" value="F:peptide chain release factor N(5)-glutamine methyltransferase activity"/>
    <property type="evidence" value="ECO:0007669"/>
    <property type="project" value="UniProtKB-EC"/>
</dbReference>
<dbReference type="Pfam" id="PF05175">
    <property type="entry name" value="MTS"/>
    <property type="match status" value="1"/>
</dbReference>
<feature type="domain" description="Methyltransferase small" evidence="6">
    <location>
        <begin position="98"/>
        <end position="192"/>
    </location>
</feature>
<dbReference type="InterPro" id="IPR029063">
    <property type="entry name" value="SAM-dependent_MTases_sf"/>
</dbReference>
<dbReference type="GO" id="GO:0032259">
    <property type="term" value="P:methylation"/>
    <property type="evidence" value="ECO:0007669"/>
    <property type="project" value="UniProtKB-KW"/>
</dbReference>
<keyword evidence="3 5" id="KW-0949">S-adenosyl-L-methionine</keyword>
<keyword evidence="9" id="KW-1185">Reference proteome</keyword>
<comment type="catalytic activity">
    <reaction evidence="4 5">
        <text>L-glutaminyl-[peptide chain release factor] + S-adenosyl-L-methionine = N(5)-methyl-L-glutaminyl-[peptide chain release factor] + S-adenosyl-L-homocysteine + H(+)</text>
        <dbReference type="Rhea" id="RHEA:42896"/>
        <dbReference type="Rhea" id="RHEA-COMP:10271"/>
        <dbReference type="Rhea" id="RHEA-COMP:10272"/>
        <dbReference type="ChEBI" id="CHEBI:15378"/>
        <dbReference type="ChEBI" id="CHEBI:30011"/>
        <dbReference type="ChEBI" id="CHEBI:57856"/>
        <dbReference type="ChEBI" id="CHEBI:59789"/>
        <dbReference type="ChEBI" id="CHEBI:61891"/>
        <dbReference type="EC" id="2.1.1.297"/>
    </reaction>
</comment>
<dbReference type="InterPro" id="IPR002052">
    <property type="entry name" value="DNA_methylase_N6_adenine_CS"/>
</dbReference>
<dbReference type="GO" id="GO:0003676">
    <property type="term" value="F:nucleic acid binding"/>
    <property type="evidence" value="ECO:0007669"/>
    <property type="project" value="InterPro"/>
</dbReference>
<feature type="binding site" evidence="5">
    <location>
        <position position="141"/>
    </location>
    <ligand>
        <name>S-adenosyl-L-methionine</name>
        <dbReference type="ChEBI" id="CHEBI:59789"/>
    </ligand>
</feature>